<dbReference type="InterPro" id="IPR000485">
    <property type="entry name" value="AsnC-type_HTH_dom"/>
</dbReference>
<dbReference type="InterPro" id="IPR011008">
    <property type="entry name" value="Dimeric_a/b-barrel"/>
</dbReference>
<gene>
    <name evidence="5" type="ORF">E1284_02135</name>
</gene>
<dbReference type="Pfam" id="PF13412">
    <property type="entry name" value="HTH_24"/>
    <property type="match status" value="1"/>
</dbReference>
<proteinExistence type="predicted"/>
<evidence type="ECO:0000313" key="5">
    <source>
        <dbReference type="EMBL" id="TDC19789.1"/>
    </source>
</evidence>
<dbReference type="Pfam" id="PF01037">
    <property type="entry name" value="AsnC_trans_reg"/>
    <property type="match status" value="1"/>
</dbReference>
<evidence type="ECO:0000256" key="1">
    <source>
        <dbReference type="ARBA" id="ARBA00023015"/>
    </source>
</evidence>
<evidence type="ECO:0000259" key="4">
    <source>
        <dbReference type="Pfam" id="PF01037"/>
    </source>
</evidence>
<dbReference type="GO" id="GO:0005829">
    <property type="term" value="C:cytosol"/>
    <property type="evidence" value="ECO:0007669"/>
    <property type="project" value="TreeGrafter"/>
</dbReference>
<evidence type="ECO:0000313" key="6">
    <source>
        <dbReference type="Proteomes" id="UP000295431"/>
    </source>
</evidence>
<dbReference type="InterPro" id="IPR019887">
    <property type="entry name" value="Tscrpt_reg_AsnC/Lrp_C"/>
</dbReference>
<dbReference type="Proteomes" id="UP000295431">
    <property type="component" value="Unassembled WGS sequence"/>
</dbReference>
<dbReference type="SMART" id="SM00344">
    <property type="entry name" value="HTH_ASNC"/>
    <property type="match status" value="1"/>
</dbReference>
<reference evidence="5 6" key="1">
    <citation type="submission" date="2019-03" db="EMBL/GenBank/DDBJ databases">
        <title>Draft genome sequences of novel Actinobacteria.</title>
        <authorList>
            <person name="Sahin N."/>
            <person name="Ay H."/>
            <person name="Saygin H."/>
        </authorList>
    </citation>
    <scope>NUCLEOTIDE SEQUENCE [LARGE SCALE GENOMIC DNA]</scope>
    <source>
        <strain evidence="5 6">DSM 45347</strain>
    </source>
</reference>
<dbReference type="OrthoDB" id="9809462at2"/>
<dbReference type="RefSeq" id="WP_131936445.1">
    <property type="nucleotide sequence ID" value="NZ_BAAAMX010000002.1"/>
</dbReference>
<protein>
    <submittedName>
        <fullName evidence="5">Lrp/AsnC family transcriptional regulator</fullName>
    </submittedName>
</protein>
<dbReference type="SUPFAM" id="SSF54909">
    <property type="entry name" value="Dimeric alpha+beta barrel"/>
    <property type="match status" value="1"/>
</dbReference>
<accession>A0A4R4PCD0</accession>
<feature type="domain" description="Transcription regulator AsnC/Lrp ligand binding" evidence="4">
    <location>
        <begin position="73"/>
        <end position="143"/>
    </location>
</feature>
<evidence type="ECO:0000256" key="3">
    <source>
        <dbReference type="ARBA" id="ARBA00023163"/>
    </source>
</evidence>
<comment type="caution">
    <text evidence="5">The sequence shown here is derived from an EMBL/GenBank/DDBJ whole genome shotgun (WGS) entry which is preliminary data.</text>
</comment>
<dbReference type="PRINTS" id="PR00033">
    <property type="entry name" value="HTHASNC"/>
</dbReference>
<name>A0A4R4PCD0_9ACTN</name>
<dbReference type="GO" id="GO:0043565">
    <property type="term" value="F:sequence-specific DNA binding"/>
    <property type="evidence" value="ECO:0007669"/>
    <property type="project" value="InterPro"/>
</dbReference>
<sequence>MRSDDRIDQTDARLLTALNDTPRATMIALAQRTGLSRNTVQARLARLEDGAALRPFEHRISPAALGYPLTAFITVQVAQRRLDEVASSLADIPEILQVQGVSGSTDLFVHSVAVDADDLYRIAGEILAVPGVERTNTSLVMRELVEYRITPLLRRAMEEAGPAGGTTTEEP</sequence>
<dbReference type="AlphaFoldDB" id="A0A4R4PCD0"/>
<dbReference type="InterPro" id="IPR036388">
    <property type="entry name" value="WH-like_DNA-bd_sf"/>
</dbReference>
<keyword evidence="2" id="KW-0238">DNA-binding</keyword>
<dbReference type="SUPFAM" id="SSF46785">
    <property type="entry name" value="Winged helix' DNA-binding domain"/>
    <property type="match status" value="1"/>
</dbReference>
<dbReference type="Gene3D" id="1.10.10.10">
    <property type="entry name" value="Winged helix-like DNA-binding domain superfamily/Winged helix DNA-binding domain"/>
    <property type="match status" value="1"/>
</dbReference>
<dbReference type="GO" id="GO:0043200">
    <property type="term" value="P:response to amino acid"/>
    <property type="evidence" value="ECO:0007669"/>
    <property type="project" value="TreeGrafter"/>
</dbReference>
<dbReference type="EMBL" id="SMJW01000005">
    <property type="protein sequence ID" value="TDC19789.1"/>
    <property type="molecule type" value="Genomic_DNA"/>
</dbReference>
<dbReference type="InterPro" id="IPR019888">
    <property type="entry name" value="Tscrpt_reg_AsnC-like"/>
</dbReference>
<keyword evidence="3" id="KW-0804">Transcription</keyword>
<dbReference type="Gene3D" id="3.30.70.920">
    <property type="match status" value="1"/>
</dbReference>
<evidence type="ECO:0000256" key="2">
    <source>
        <dbReference type="ARBA" id="ARBA00023125"/>
    </source>
</evidence>
<dbReference type="PANTHER" id="PTHR30154">
    <property type="entry name" value="LEUCINE-RESPONSIVE REGULATORY PROTEIN"/>
    <property type="match status" value="1"/>
</dbReference>
<dbReference type="PANTHER" id="PTHR30154:SF34">
    <property type="entry name" value="TRANSCRIPTIONAL REGULATOR AZLB"/>
    <property type="match status" value="1"/>
</dbReference>
<organism evidence="5 6">
    <name type="scientific">Actinomadura bangladeshensis</name>
    <dbReference type="NCBI Taxonomy" id="453573"/>
    <lineage>
        <taxon>Bacteria</taxon>
        <taxon>Bacillati</taxon>
        <taxon>Actinomycetota</taxon>
        <taxon>Actinomycetes</taxon>
        <taxon>Streptosporangiales</taxon>
        <taxon>Thermomonosporaceae</taxon>
        <taxon>Actinomadura</taxon>
    </lineage>
</organism>
<keyword evidence="1" id="KW-0805">Transcription regulation</keyword>
<keyword evidence="6" id="KW-1185">Reference proteome</keyword>
<dbReference type="InterPro" id="IPR036390">
    <property type="entry name" value="WH_DNA-bd_sf"/>
</dbReference>